<gene>
    <name evidence="2" type="ORF">MMKA1_10270</name>
</gene>
<dbReference type="KEGG" id="mmak:MMKA1_10270"/>
<dbReference type="AlphaFoldDB" id="A0A2Z5PMQ5"/>
<keyword evidence="1" id="KW-1133">Transmembrane helix</keyword>
<name>A0A2Z5PMQ5_METMI</name>
<reference evidence="2 3" key="1">
    <citation type="submission" date="2009-06" db="EMBL/GenBank/DDBJ databases">
        <title>Molecular Evidence for Microbiologically Influenced Corrosion from genome of Methanogen.</title>
        <authorList>
            <person name="Ito N."/>
            <person name="Tsurumaru H."/>
            <person name="Shimizu A."/>
            <person name="Harada T."/>
            <person name="Hosoyama A."/>
            <person name="Horikawa H."/>
            <person name="Wakai S."/>
            <person name="Sasaki K."/>
            <person name="Nishijima K."/>
            <person name="Ataku H."/>
            <person name="Yamazaki J."/>
            <person name="Mise M."/>
            <person name="Yamazaki S."/>
            <person name="Tanikawa S."/>
            <person name="Harayama S."/>
            <person name="Fujita N."/>
        </authorList>
    </citation>
    <scope>NUCLEOTIDE SEQUENCE [LARGE SCALE GENOMIC DNA]</scope>
    <source>
        <strain evidence="3">KA1 ( NBRC 102054)</strain>
    </source>
</reference>
<dbReference type="Proteomes" id="UP000264208">
    <property type="component" value="Chromosome"/>
</dbReference>
<keyword evidence="1" id="KW-0472">Membrane</keyword>
<dbReference type="GeneID" id="77100035"/>
<feature type="transmembrane region" description="Helical" evidence="1">
    <location>
        <begin position="7"/>
        <end position="27"/>
    </location>
</feature>
<dbReference type="RefSeq" id="WP_269146858.1">
    <property type="nucleotide sequence ID" value="NZ_AP011526.1"/>
</dbReference>
<dbReference type="EMBL" id="AP011526">
    <property type="protein sequence ID" value="BAP61144.1"/>
    <property type="molecule type" value="Genomic_DNA"/>
</dbReference>
<organism evidence="2 3">
    <name type="scientific">Methanococcus maripaludis KA1</name>
    <dbReference type="NCBI Taxonomy" id="637914"/>
    <lineage>
        <taxon>Archaea</taxon>
        <taxon>Methanobacteriati</taxon>
        <taxon>Methanobacteriota</taxon>
        <taxon>Methanomada group</taxon>
        <taxon>Methanococci</taxon>
        <taxon>Methanococcales</taxon>
        <taxon>Methanococcaceae</taxon>
        <taxon>Methanococcus</taxon>
    </lineage>
</organism>
<sequence>MNMQKPYIPILITAILSSAIIFISFYASMMASSFNLNIYLLI</sequence>
<keyword evidence="1" id="KW-0812">Transmembrane</keyword>
<accession>A0A2Z5PMQ5</accession>
<evidence type="ECO:0000256" key="1">
    <source>
        <dbReference type="SAM" id="Phobius"/>
    </source>
</evidence>
<proteinExistence type="predicted"/>
<evidence type="ECO:0000313" key="2">
    <source>
        <dbReference type="EMBL" id="BAP61144.1"/>
    </source>
</evidence>
<evidence type="ECO:0000313" key="3">
    <source>
        <dbReference type="Proteomes" id="UP000264208"/>
    </source>
</evidence>
<protein>
    <submittedName>
        <fullName evidence="2">Methyl-accepting chemotaxis protein (MCP)</fullName>
    </submittedName>
</protein>